<dbReference type="GO" id="GO:0003700">
    <property type="term" value="F:DNA-binding transcription factor activity"/>
    <property type="evidence" value="ECO:0007669"/>
    <property type="project" value="InterPro"/>
</dbReference>
<dbReference type="GO" id="GO:0003677">
    <property type="term" value="F:DNA binding"/>
    <property type="evidence" value="ECO:0007669"/>
    <property type="project" value="UniProtKB-KW"/>
</dbReference>
<dbReference type="OrthoDB" id="3460651at2"/>
<proteinExistence type="predicted"/>
<evidence type="ECO:0000256" key="2">
    <source>
        <dbReference type="ARBA" id="ARBA00023125"/>
    </source>
</evidence>
<accession>A0A371PZ53</accession>
<dbReference type="CDD" id="cd00090">
    <property type="entry name" value="HTH_ARSR"/>
    <property type="match status" value="1"/>
</dbReference>
<gene>
    <name evidence="6" type="ORF">DY245_25780</name>
</gene>
<feature type="compositionally biased region" description="Basic and acidic residues" evidence="4">
    <location>
        <begin position="183"/>
        <end position="195"/>
    </location>
</feature>
<evidence type="ECO:0000256" key="3">
    <source>
        <dbReference type="ARBA" id="ARBA00023163"/>
    </source>
</evidence>
<evidence type="ECO:0000256" key="1">
    <source>
        <dbReference type="ARBA" id="ARBA00023015"/>
    </source>
</evidence>
<dbReference type="InterPro" id="IPR051011">
    <property type="entry name" value="Metal_resp_trans_reg"/>
</dbReference>
<dbReference type="Gene3D" id="1.10.10.10">
    <property type="entry name" value="Winged helix-like DNA-binding domain superfamily/Winged helix DNA-binding domain"/>
    <property type="match status" value="1"/>
</dbReference>
<keyword evidence="2" id="KW-0238">DNA-binding</keyword>
<comment type="caution">
    <text evidence="6">The sequence shown here is derived from an EMBL/GenBank/DDBJ whole genome shotgun (WGS) entry which is preliminary data.</text>
</comment>
<feature type="domain" description="HTH arsR-type" evidence="5">
    <location>
        <begin position="107"/>
        <end position="179"/>
    </location>
</feature>
<dbReference type="PANTHER" id="PTHR43132:SF6">
    <property type="entry name" value="HTH-TYPE TRANSCRIPTIONAL REPRESSOR CZRA"/>
    <property type="match status" value="1"/>
</dbReference>
<sequence length="211" mass="23309">MAPLWPSIVASAEADVDHRARIIARSGLHTALNSLHWQITYRCCALHLESEQQIGVAGSTDITLFPSALAHSWLVSVDPWQERGIYLIYPTRRPNGPDRSARGTDPLLGSVIGHSRSALLADLDVPRTTTQLADRQHLGSSTVSYHLTHLLRAGLVTRVREGSRVYYQRTANADRLCVRSTRDDGARGLRRDRPVRPAPRPAAYHEGVVSA</sequence>
<protein>
    <submittedName>
        <fullName evidence="6">Transcriptional regulator</fullName>
    </submittedName>
</protein>
<dbReference type="InterPro" id="IPR036390">
    <property type="entry name" value="WH_DNA-bd_sf"/>
</dbReference>
<keyword evidence="1" id="KW-0805">Transcription regulation</keyword>
<evidence type="ECO:0000313" key="7">
    <source>
        <dbReference type="Proteomes" id="UP000262477"/>
    </source>
</evidence>
<dbReference type="InterPro" id="IPR011991">
    <property type="entry name" value="ArsR-like_HTH"/>
</dbReference>
<dbReference type="AlphaFoldDB" id="A0A371PZ53"/>
<organism evidence="6 7">
    <name type="scientific">Streptomyces inhibens</name>
    <dbReference type="NCBI Taxonomy" id="2293571"/>
    <lineage>
        <taxon>Bacteria</taxon>
        <taxon>Bacillati</taxon>
        <taxon>Actinomycetota</taxon>
        <taxon>Actinomycetes</taxon>
        <taxon>Kitasatosporales</taxon>
        <taxon>Streptomycetaceae</taxon>
        <taxon>Streptomyces</taxon>
    </lineage>
</organism>
<dbReference type="Proteomes" id="UP000262477">
    <property type="component" value="Unassembled WGS sequence"/>
</dbReference>
<dbReference type="InterPro" id="IPR036388">
    <property type="entry name" value="WH-like_DNA-bd_sf"/>
</dbReference>
<dbReference type="SUPFAM" id="SSF46785">
    <property type="entry name" value="Winged helix' DNA-binding domain"/>
    <property type="match status" value="1"/>
</dbReference>
<dbReference type="Pfam" id="PF12840">
    <property type="entry name" value="HTH_20"/>
    <property type="match status" value="1"/>
</dbReference>
<evidence type="ECO:0000259" key="5">
    <source>
        <dbReference type="SMART" id="SM00418"/>
    </source>
</evidence>
<name>A0A371PZ53_STRIH</name>
<dbReference type="PANTHER" id="PTHR43132">
    <property type="entry name" value="ARSENICAL RESISTANCE OPERON REPRESSOR ARSR-RELATED"/>
    <property type="match status" value="1"/>
</dbReference>
<keyword evidence="7" id="KW-1185">Reference proteome</keyword>
<feature type="region of interest" description="Disordered" evidence="4">
    <location>
        <begin position="183"/>
        <end position="211"/>
    </location>
</feature>
<reference evidence="6 7" key="1">
    <citation type="submission" date="2018-08" db="EMBL/GenBank/DDBJ databases">
        <title>Streptomyces NEAU-D10 sp. nov., a novel Actinomycete isolated from soil.</title>
        <authorList>
            <person name="Jin L."/>
        </authorList>
    </citation>
    <scope>NUCLEOTIDE SEQUENCE [LARGE SCALE GENOMIC DNA]</scope>
    <source>
        <strain evidence="6 7">NEAU-D10</strain>
    </source>
</reference>
<dbReference type="InterPro" id="IPR001845">
    <property type="entry name" value="HTH_ArsR_DNA-bd_dom"/>
</dbReference>
<keyword evidence="3" id="KW-0804">Transcription</keyword>
<evidence type="ECO:0000313" key="6">
    <source>
        <dbReference type="EMBL" id="REK87621.1"/>
    </source>
</evidence>
<evidence type="ECO:0000256" key="4">
    <source>
        <dbReference type="SAM" id="MobiDB-lite"/>
    </source>
</evidence>
<dbReference type="SMART" id="SM00418">
    <property type="entry name" value="HTH_ARSR"/>
    <property type="match status" value="1"/>
</dbReference>
<dbReference type="EMBL" id="QUAC01000208">
    <property type="protein sequence ID" value="REK87621.1"/>
    <property type="molecule type" value="Genomic_DNA"/>
</dbReference>